<dbReference type="InterPro" id="IPR050194">
    <property type="entry name" value="Glycosyltransferase_grp1"/>
</dbReference>
<dbReference type="InterPro" id="IPR029052">
    <property type="entry name" value="Metallo-depent_PP-like"/>
</dbReference>
<dbReference type="GO" id="GO:0016757">
    <property type="term" value="F:glycosyltransferase activity"/>
    <property type="evidence" value="ECO:0007669"/>
    <property type="project" value="InterPro"/>
</dbReference>
<evidence type="ECO:0000313" key="5">
    <source>
        <dbReference type="Proteomes" id="UP000774000"/>
    </source>
</evidence>
<evidence type="ECO:0000313" key="4">
    <source>
        <dbReference type="EMBL" id="MBM7555405.1"/>
    </source>
</evidence>
<feature type="domain" description="Glycosyl transferase family 1" evidence="2">
    <location>
        <begin position="554"/>
        <end position="717"/>
    </location>
</feature>
<dbReference type="AlphaFoldDB" id="A0A938XUC4"/>
<feature type="transmembrane region" description="Helical" evidence="1">
    <location>
        <begin position="311"/>
        <end position="330"/>
    </location>
</feature>
<organism evidence="4 5">
    <name type="scientific">Halanaerobacter jeridensis</name>
    <dbReference type="NCBI Taxonomy" id="706427"/>
    <lineage>
        <taxon>Bacteria</taxon>
        <taxon>Bacillati</taxon>
        <taxon>Bacillota</taxon>
        <taxon>Clostridia</taxon>
        <taxon>Halanaerobiales</taxon>
        <taxon>Halobacteroidaceae</taxon>
        <taxon>Halanaerobacter</taxon>
    </lineage>
</organism>
<feature type="domain" description="Glycosyltransferase subfamily 4-like N-terminal" evidence="3">
    <location>
        <begin position="367"/>
        <end position="541"/>
    </location>
</feature>
<dbReference type="Gene3D" id="3.60.21.10">
    <property type="match status" value="1"/>
</dbReference>
<comment type="caution">
    <text evidence="4">The sequence shown here is derived from an EMBL/GenBank/DDBJ whole genome shotgun (WGS) entry which is preliminary data.</text>
</comment>
<keyword evidence="1" id="KW-0472">Membrane</keyword>
<dbReference type="InterPro" id="IPR001296">
    <property type="entry name" value="Glyco_trans_1"/>
</dbReference>
<dbReference type="InterPro" id="IPR028098">
    <property type="entry name" value="Glyco_trans_4-like_N"/>
</dbReference>
<keyword evidence="1" id="KW-1133">Transmembrane helix</keyword>
<dbReference type="PANTHER" id="PTHR45947:SF3">
    <property type="entry name" value="SULFOQUINOVOSYL TRANSFERASE SQD2"/>
    <property type="match status" value="1"/>
</dbReference>
<evidence type="ECO:0000256" key="1">
    <source>
        <dbReference type="SAM" id="Phobius"/>
    </source>
</evidence>
<reference evidence="4" key="1">
    <citation type="submission" date="2021-01" db="EMBL/GenBank/DDBJ databases">
        <title>Genomic Encyclopedia of Type Strains, Phase IV (KMG-IV): sequencing the most valuable type-strain genomes for metagenomic binning, comparative biology and taxonomic classification.</title>
        <authorList>
            <person name="Goeker M."/>
        </authorList>
    </citation>
    <scope>NUCLEOTIDE SEQUENCE</scope>
    <source>
        <strain evidence="4">DSM 23230</strain>
    </source>
</reference>
<dbReference type="SUPFAM" id="SSF53756">
    <property type="entry name" value="UDP-Glycosyltransferase/glycogen phosphorylase"/>
    <property type="match status" value="1"/>
</dbReference>
<accession>A0A938XUC4</accession>
<dbReference type="SUPFAM" id="SSF56300">
    <property type="entry name" value="Metallo-dependent phosphatases"/>
    <property type="match status" value="1"/>
</dbReference>
<protein>
    <submittedName>
        <fullName evidence="4">Glycosyltransferase involved in cell wall biosynthesis</fullName>
    </submittedName>
</protein>
<keyword evidence="1" id="KW-0812">Transmembrane</keyword>
<gene>
    <name evidence="4" type="ORF">JOC47_000229</name>
</gene>
<dbReference type="Gene3D" id="3.40.50.2000">
    <property type="entry name" value="Glycogen Phosphorylase B"/>
    <property type="match status" value="2"/>
</dbReference>
<feature type="transmembrane region" description="Helical" evidence="1">
    <location>
        <begin position="7"/>
        <end position="25"/>
    </location>
</feature>
<dbReference type="EMBL" id="JAFBDQ010000001">
    <property type="protein sequence ID" value="MBM7555405.1"/>
    <property type="molecule type" value="Genomic_DNA"/>
</dbReference>
<dbReference type="Pfam" id="PF13439">
    <property type="entry name" value="Glyco_transf_4"/>
    <property type="match status" value="1"/>
</dbReference>
<dbReference type="Pfam" id="PF00534">
    <property type="entry name" value="Glycos_transf_1"/>
    <property type="match status" value="1"/>
</dbReference>
<evidence type="ECO:0000259" key="2">
    <source>
        <dbReference type="Pfam" id="PF00534"/>
    </source>
</evidence>
<dbReference type="Proteomes" id="UP000774000">
    <property type="component" value="Unassembled WGS sequence"/>
</dbReference>
<dbReference type="PANTHER" id="PTHR45947">
    <property type="entry name" value="SULFOQUINOVOSYL TRANSFERASE SQD2"/>
    <property type="match status" value="1"/>
</dbReference>
<keyword evidence="5" id="KW-1185">Reference proteome</keyword>
<evidence type="ECO:0000259" key="3">
    <source>
        <dbReference type="Pfam" id="PF13439"/>
    </source>
</evidence>
<proteinExistence type="predicted"/>
<name>A0A938XUC4_9FIRM</name>
<dbReference type="RefSeq" id="WP_204700120.1">
    <property type="nucleotide sequence ID" value="NZ_JAFBDQ010000001.1"/>
</dbReference>
<sequence>MSNKAKVILASSILILIIIISYRVYAPRSIQNFNAVNLKNIEKVKKTVDDKESFSFIVLGNIKNSITIFDKKILPKIHKDEVDFIISTGNNVVDSGEGKYRVLYRTLSDMKVPFITGVGENEVKEEGYKNYYKYFGPFYFSFQVDDSYFIFIDTTGHSPKPWQKTWLKGELETSLLYDKRFVIMNRPPFKVNVDYLLDEETKYVQKEQEREYYKEIFAKYNVTSVFSSNLEIYEKEIFKKVPYFITGGAGGTMILDNPKSFYHYLKVNVTPQGINYQIKEVTKEFGFLNPEVAKFLENVWIFLQSFMYTNYTTVLLILVIIFMVAFMFYLELRREVDYYREFNSADNKLHKEKLKIAIFTNNYFPFIGGVPISIERLSKGLRKLGHEVYIFAPEYPQNDKQDEDKVIRCKTLMHKEQNGMELPIVNIFSNDIEEKFAELDFDLVHSHHPIWLGSKGLSLAEEYDLPRVLTYHTRLEKYSHYLPDFMIFKKLFENRIAHYIIKKAANRSDAVFAPTGTAKEYLRNIGVSRHIEVLPTGVDFDDYQVSQNEIDQLQNKYKSDNEVLLLSVSRLSKEKNLYFLIEALQHIKETTTLNFKCLIAGDGSEKENLEQYIIDNQLTDYVQLIGTIDHQEISKYYNMADLFVFASKSETQGMVLLEAMAGATPVVAVRSSGIDDVIKNGYNGYKVPEDINQWSEKVTKLIRSQELLEEMSQNAYQYAQDNSIEEMAKEAVEVYNKVINL</sequence>